<dbReference type="Proteomes" id="UP000589520">
    <property type="component" value="Unassembled WGS sequence"/>
</dbReference>
<proteinExistence type="predicted"/>
<accession>A0A7Y9TGU7</accession>
<protein>
    <submittedName>
        <fullName evidence="2">Uncharacterized protein</fullName>
    </submittedName>
</protein>
<sequence>MAEWTAGSLQESGNAELDAYADGSSSLQLSLDKASRTETATKTDSDKSCQRTDAAGTTTNVMGPNCLVSLPWFAPILFTQSASELPALLTSSDDGLVTKDGASLHQISYRLALEGSDSTSTKRLQDASTVKVFFDPQTFLPSSLEYAIHPDNNDLKSLEVKVLFSDYRQVSGVMLPFHIERYVLRSLQLKLDISNAVVE</sequence>
<dbReference type="AlphaFoldDB" id="A0A7Y9TGU7"/>
<dbReference type="RefSeq" id="WP_179490839.1">
    <property type="nucleotide sequence ID" value="NZ_JACCCW010000002.1"/>
</dbReference>
<feature type="compositionally biased region" description="Basic and acidic residues" evidence="1">
    <location>
        <begin position="33"/>
        <end position="50"/>
    </location>
</feature>
<reference evidence="2 3" key="1">
    <citation type="submission" date="2020-07" db="EMBL/GenBank/DDBJ databases">
        <title>Genomic Encyclopedia of Type Strains, Phase IV (KMG-V): Genome sequencing to study the core and pangenomes of soil and plant-associated prokaryotes.</title>
        <authorList>
            <person name="Whitman W."/>
        </authorList>
    </citation>
    <scope>NUCLEOTIDE SEQUENCE [LARGE SCALE GENOMIC DNA]</scope>
    <source>
        <strain evidence="2 3">X4EP2</strain>
    </source>
</reference>
<gene>
    <name evidence="2" type="ORF">HDF17_002204</name>
</gene>
<name>A0A7Y9TGU7_9BACT</name>
<evidence type="ECO:0000256" key="1">
    <source>
        <dbReference type="SAM" id="MobiDB-lite"/>
    </source>
</evidence>
<comment type="caution">
    <text evidence="2">The sequence shown here is derived from an EMBL/GenBank/DDBJ whole genome shotgun (WGS) entry which is preliminary data.</text>
</comment>
<keyword evidence="3" id="KW-1185">Reference proteome</keyword>
<feature type="region of interest" description="Disordered" evidence="1">
    <location>
        <begin position="31"/>
        <end position="56"/>
    </location>
</feature>
<organism evidence="2 3">
    <name type="scientific">Granulicella arctica</name>
    <dbReference type="NCBI Taxonomy" id="940613"/>
    <lineage>
        <taxon>Bacteria</taxon>
        <taxon>Pseudomonadati</taxon>
        <taxon>Acidobacteriota</taxon>
        <taxon>Terriglobia</taxon>
        <taxon>Terriglobales</taxon>
        <taxon>Acidobacteriaceae</taxon>
        <taxon>Granulicella</taxon>
    </lineage>
</organism>
<dbReference type="EMBL" id="JACCCW010000002">
    <property type="protein sequence ID" value="NYF79884.1"/>
    <property type="molecule type" value="Genomic_DNA"/>
</dbReference>
<evidence type="ECO:0000313" key="2">
    <source>
        <dbReference type="EMBL" id="NYF79884.1"/>
    </source>
</evidence>
<evidence type="ECO:0000313" key="3">
    <source>
        <dbReference type="Proteomes" id="UP000589520"/>
    </source>
</evidence>